<reference evidence="2 3" key="1">
    <citation type="journal article" date="2012" name="BMC Genomics">
        <title>Complete genome sequence of Saccharothrix espanaensis DSM 44229T and comparison to the other completely sequenced Pseudonocardiaceae.</title>
        <authorList>
            <person name="Strobel T."/>
            <person name="Al-Dilaimi A."/>
            <person name="Blom J."/>
            <person name="Gessner A."/>
            <person name="Kalinowski J."/>
            <person name="Luzhetska M."/>
            <person name="Puhler A."/>
            <person name="Szczepanowski R."/>
            <person name="Bechthold A."/>
            <person name="Ruckert C."/>
        </authorList>
    </citation>
    <scope>NUCLEOTIDE SEQUENCE [LARGE SCALE GENOMIC DNA]</scope>
    <source>
        <strain evidence="3">ATCC 51144 / DSM 44229 / JCM 9112 / NBRC 15066 / NRRL 15764</strain>
    </source>
</reference>
<feature type="compositionally biased region" description="Polar residues" evidence="1">
    <location>
        <begin position="23"/>
        <end position="32"/>
    </location>
</feature>
<dbReference type="KEGG" id="sesp:BN6_54670"/>
<dbReference type="Proteomes" id="UP000006281">
    <property type="component" value="Chromosome"/>
</dbReference>
<dbReference type="HOGENOM" id="CLU_3140390_0_0_11"/>
<sequence>MHIAVLADAAIKIVEIHHGVHESTATPNGSSAPSGTKPPTTRSSSTNTT</sequence>
<dbReference type="EMBL" id="HE804045">
    <property type="protein sequence ID" value="CCH32726.1"/>
    <property type="molecule type" value="Genomic_DNA"/>
</dbReference>
<name>K0K343_SACES</name>
<dbReference type="AlphaFoldDB" id="K0K343"/>
<feature type="region of interest" description="Disordered" evidence="1">
    <location>
        <begin position="21"/>
        <end position="49"/>
    </location>
</feature>
<organism evidence="2 3">
    <name type="scientific">Saccharothrix espanaensis (strain ATCC 51144 / DSM 44229 / JCM 9112 / NBRC 15066 / NRRL 15764)</name>
    <dbReference type="NCBI Taxonomy" id="1179773"/>
    <lineage>
        <taxon>Bacteria</taxon>
        <taxon>Bacillati</taxon>
        <taxon>Actinomycetota</taxon>
        <taxon>Actinomycetes</taxon>
        <taxon>Pseudonocardiales</taxon>
        <taxon>Pseudonocardiaceae</taxon>
        <taxon>Saccharothrix</taxon>
    </lineage>
</organism>
<keyword evidence="3" id="KW-1185">Reference proteome</keyword>
<evidence type="ECO:0000313" key="3">
    <source>
        <dbReference type="Proteomes" id="UP000006281"/>
    </source>
</evidence>
<proteinExistence type="predicted"/>
<protein>
    <submittedName>
        <fullName evidence="2">Uncharacterized protein</fullName>
    </submittedName>
</protein>
<evidence type="ECO:0000256" key="1">
    <source>
        <dbReference type="SAM" id="MobiDB-lite"/>
    </source>
</evidence>
<evidence type="ECO:0000313" key="2">
    <source>
        <dbReference type="EMBL" id="CCH32726.1"/>
    </source>
</evidence>
<gene>
    <name evidence="2" type="ordered locus">BN6_54670</name>
</gene>
<feature type="compositionally biased region" description="Low complexity" evidence="1">
    <location>
        <begin position="33"/>
        <end position="49"/>
    </location>
</feature>
<accession>K0K343</accession>